<gene>
    <name evidence="1" type="ORF">EGYM00163_LOCUS23417</name>
</gene>
<reference evidence="1" key="1">
    <citation type="submission" date="2021-01" db="EMBL/GenBank/DDBJ databases">
        <authorList>
            <person name="Corre E."/>
            <person name="Pelletier E."/>
            <person name="Niang G."/>
            <person name="Scheremetjew M."/>
            <person name="Finn R."/>
            <person name="Kale V."/>
            <person name="Holt S."/>
            <person name="Cochrane G."/>
            <person name="Meng A."/>
            <person name="Brown T."/>
            <person name="Cohen L."/>
        </authorList>
    </citation>
    <scope>NUCLEOTIDE SEQUENCE</scope>
    <source>
        <strain evidence="1">CCMP1594</strain>
    </source>
</reference>
<dbReference type="AlphaFoldDB" id="A0A7S4D0N4"/>
<sequence>MESDIGYEPAACLCVCARAVYAVNHHLPTTLRVVVQRLQLWLTGQAAWCATLYTDNVIPTASEPEDYTPHCCLDFLGHPLAHPRQFCVCARARVCVHVRDWMEAPNPD</sequence>
<dbReference type="EMBL" id="HBJA01066446">
    <property type="protein sequence ID" value="CAE0812267.1"/>
    <property type="molecule type" value="Transcribed_RNA"/>
</dbReference>
<proteinExistence type="predicted"/>
<evidence type="ECO:0000313" key="1">
    <source>
        <dbReference type="EMBL" id="CAE0812267.1"/>
    </source>
</evidence>
<accession>A0A7S4D0N4</accession>
<name>A0A7S4D0N4_9EUGL</name>
<protein>
    <submittedName>
        <fullName evidence="1">Uncharacterized protein</fullName>
    </submittedName>
</protein>
<organism evidence="1">
    <name type="scientific">Eutreptiella gymnastica</name>
    <dbReference type="NCBI Taxonomy" id="73025"/>
    <lineage>
        <taxon>Eukaryota</taxon>
        <taxon>Discoba</taxon>
        <taxon>Euglenozoa</taxon>
        <taxon>Euglenida</taxon>
        <taxon>Spirocuta</taxon>
        <taxon>Euglenophyceae</taxon>
        <taxon>Eutreptiales</taxon>
        <taxon>Eutreptiaceae</taxon>
        <taxon>Eutreptiella</taxon>
    </lineage>
</organism>